<dbReference type="GO" id="GO:0022857">
    <property type="term" value="F:transmembrane transporter activity"/>
    <property type="evidence" value="ECO:0007669"/>
    <property type="project" value="InterPro"/>
</dbReference>
<name>A0A4R2BH89_9BACI</name>
<dbReference type="AlphaFoldDB" id="A0A4R2BH89"/>
<gene>
    <name evidence="10" type="ORF">EV146_10555</name>
</gene>
<feature type="transmembrane region" description="Helical" evidence="9">
    <location>
        <begin position="181"/>
        <end position="202"/>
    </location>
</feature>
<feature type="transmembrane region" description="Helical" evidence="9">
    <location>
        <begin position="313"/>
        <end position="331"/>
    </location>
</feature>
<dbReference type="Pfam" id="PF02653">
    <property type="entry name" value="BPD_transp_2"/>
    <property type="match status" value="1"/>
</dbReference>
<comment type="subcellular location">
    <subcellularLocation>
        <location evidence="1">Cell membrane</location>
        <topology evidence="1">Multi-pass membrane protein</topology>
    </subcellularLocation>
</comment>
<accession>A0A4R2BH89</accession>
<evidence type="ECO:0000256" key="5">
    <source>
        <dbReference type="ARBA" id="ARBA00022692"/>
    </source>
</evidence>
<protein>
    <recommendedName>
        <fullName evidence="8">Autoinducer 2 import system permease protein LsrD</fullName>
    </recommendedName>
</protein>
<feature type="transmembrane region" description="Helical" evidence="9">
    <location>
        <begin position="142"/>
        <end position="161"/>
    </location>
</feature>
<dbReference type="InterPro" id="IPR001851">
    <property type="entry name" value="ABC_transp_permease"/>
</dbReference>
<sequence length="340" mass="37209">MEQRTALDKQGYIQRNLLDKKDFSLKGFFLQWEWMLVIILIAVMMINASLSPYFLNYASLRDGTMIFMDKAYIVFPMAMIMILRDIDISVGSTVALSSVVMATMYNSLGVPMELAVVICLAVGALCGFINGLLIVKFKELSAVIVTLGTMILYRGIAYVILEDQASGNFPEWFGFFGWGYVFGIPFILILFIIMAILFGFLLHKTTFGREVFAMGKNPTASRFSGVKVDKIKIIVFTLAGLMAGLTALFLASRMGSTRPNVATMYELDVIAMAALGGVSTAGGKGRIIGTVIAVFIIGYLQYGLGLINIPAQTLLIIVGILLILAVAVPKIKLPAFVKRK</sequence>
<dbReference type="RefSeq" id="WP_132005044.1">
    <property type="nucleotide sequence ID" value="NZ_JABUHM010000003.1"/>
</dbReference>
<feature type="transmembrane region" description="Helical" evidence="9">
    <location>
        <begin position="90"/>
        <end position="108"/>
    </location>
</feature>
<dbReference type="Proteomes" id="UP000295689">
    <property type="component" value="Unassembled WGS sequence"/>
</dbReference>
<evidence type="ECO:0000256" key="8">
    <source>
        <dbReference type="ARBA" id="ARBA00039381"/>
    </source>
</evidence>
<keyword evidence="11" id="KW-1185">Reference proteome</keyword>
<feature type="transmembrane region" description="Helical" evidence="9">
    <location>
        <begin position="231"/>
        <end position="250"/>
    </location>
</feature>
<evidence type="ECO:0000256" key="1">
    <source>
        <dbReference type="ARBA" id="ARBA00004651"/>
    </source>
</evidence>
<comment type="caution">
    <text evidence="10">The sequence shown here is derived from an EMBL/GenBank/DDBJ whole genome shotgun (WGS) entry which is preliminary data.</text>
</comment>
<evidence type="ECO:0000256" key="2">
    <source>
        <dbReference type="ARBA" id="ARBA00022448"/>
    </source>
</evidence>
<proteinExistence type="predicted"/>
<keyword evidence="5 9" id="KW-0812">Transmembrane</keyword>
<evidence type="ECO:0000256" key="4">
    <source>
        <dbReference type="ARBA" id="ARBA00022519"/>
    </source>
</evidence>
<evidence type="ECO:0000256" key="7">
    <source>
        <dbReference type="ARBA" id="ARBA00023136"/>
    </source>
</evidence>
<evidence type="ECO:0000256" key="3">
    <source>
        <dbReference type="ARBA" id="ARBA00022475"/>
    </source>
</evidence>
<dbReference type="PANTHER" id="PTHR32196">
    <property type="entry name" value="ABC TRANSPORTER PERMEASE PROTEIN YPHD-RELATED-RELATED"/>
    <property type="match status" value="1"/>
</dbReference>
<reference evidence="10 11" key="1">
    <citation type="journal article" date="2015" name="Stand. Genomic Sci.">
        <title>Genomic Encyclopedia of Bacterial and Archaeal Type Strains, Phase III: the genomes of soil and plant-associated and newly described type strains.</title>
        <authorList>
            <person name="Whitman W.B."/>
            <person name="Woyke T."/>
            <person name="Klenk H.P."/>
            <person name="Zhou Y."/>
            <person name="Lilburn T.G."/>
            <person name="Beck B.J."/>
            <person name="De Vos P."/>
            <person name="Vandamme P."/>
            <person name="Eisen J.A."/>
            <person name="Garrity G."/>
            <person name="Hugenholtz P."/>
            <person name="Kyrpides N.C."/>
        </authorList>
    </citation>
    <scope>NUCLEOTIDE SEQUENCE [LARGE SCALE GENOMIC DNA]</scope>
    <source>
        <strain evidence="10 11">CV53</strain>
    </source>
</reference>
<organism evidence="10 11">
    <name type="scientific">Mesobacillus foraminis</name>
    <dbReference type="NCBI Taxonomy" id="279826"/>
    <lineage>
        <taxon>Bacteria</taxon>
        <taxon>Bacillati</taxon>
        <taxon>Bacillota</taxon>
        <taxon>Bacilli</taxon>
        <taxon>Bacillales</taxon>
        <taxon>Bacillaceae</taxon>
        <taxon>Mesobacillus</taxon>
    </lineage>
</organism>
<keyword evidence="7 9" id="KW-0472">Membrane</keyword>
<dbReference type="PANTHER" id="PTHR32196:SF71">
    <property type="entry name" value="AUTOINDUCER 2 IMPORT SYSTEM PERMEASE PROTEIN LSRD"/>
    <property type="match status" value="1"/>
</dbReference>
<evidence type="ECO:0000313" key="11">
    <source>
        <dbReference type="Proteomes" id="UP000295689"/>
    </source>
</evidence>
<keyword evidence="4" id="KW-0997">Cell inner membrane</keyword>
<evidence type="ECO:0000256" key="9">
    <source>
        <dbReference type="SAM" id="Phobius"/>
    </source>
</evidence>
<dbReference type="EMBL" id="SLVV01000005">
    <property type="protein sequence ID" value="TCN25399.1"/>
    <property type="molecule type" value="Genomic_DNA"/>
</dbReference>
<keyword evidence="3" id="KW-1003">Cell membrane</keyword>
<dbReference type="CDD" id="cd06579">
    <property type="entry name" value="TM_PBP1_transp_AraH_like"/>
    <property type="match status" value="1"/>
</dbReference>
<keyword evidence="6 9" id="KW-1133">Transmembrane helix</keyword>
<feature type="transmembrane region" description="Helical" evidence="9">
    <location>
        <begin position="114"/>
        <end position="135"/>
    </location>
</feature>
<keyword evidence="2" id="KW-0813">Transport</keyword>
<feature type="transmembrane region" description="Helical" evidence="9">
    <location>
        <begin position="287"/>
        <end position="307"/>
    </location>
</feature>
<evidence type="ECO:0000256" key="6">
    <source>
        <dbReference type="ARBA" id="ARBA00022989"/>
    </source>
</evidence>
<dbReference type="GO" id="GO:0005886">
    <property type="term" value="C:plasma membrane"/>
    <property type="evidence" value="ECO:0007669"/>
    <property type="project" value="UniProtKB-SubCell"/>
</dbReference>
<evidence type="ECO:0000313" key="10">
    <source>
        <dbReference type="EMBL" id="TCN25399.1"/>
    </source>
</evidence>
<feature type="transmembrane region" description="Helical" evidence="9">
    <location>
        <begin position="34"/>
        <end position="54"/>
    </location>
</feature>